<dbReference type="Proteomes" id="UP000199227">
    <property type="component" value="Unassembled WGS sequence"/>
</dbReference>
<protein>
    <submittedName>
        <fullName evidence="2">AAA domain (Dynein-related subfamily)</fullName>
    </submittedName>
</protein>
<dbReference type="STRING" id="223786.SAMN05216234_102138"/>
<dbReference type="GO" id="GO:0016887">
    <property type="term" value="F:ATP hydrolysis activity"/>
    <property type="evidence" value="ECO:0007669"/>
    <property type="project" value="InterPro"/>
</dbReference>
<name>A0A1I5LBC0_9BACT</name>
<dbReference type="CDD" id="cd00009">
    <property type="entry name" value="AAA"/>
    <property type="match status" value="1"/>
</dbReference>
<dbReference type="InterPro" id="IPR011704">
    <property type="entry name" value="ATPase_dyneun-rel_AAA"/>
</dbReference>
<evidence type="ECO:0000313" key="3">
    <source>
        <dbReference type="Proteomes" id="UP000199227"/>
    </source>
</evidence>
<dbReference type="Pfam" id="PF07728">
    <property type="entry name" value="AAA_5"/>
    <property type="match status" value="1"/>
</dbReference>
<keyword evidence="3" id="KW-1185">Reference proteome</keyword>
<dbReference type="EMBL" id="FOXB01000002">
    <property type="protein sequence ID" value="SFO94462.1"/>
    <property type="molecule type" value="Genomic_DNA"/>
</dbReference>
<reference evidence="2 3" key="1">
    <citation type="submission" date="2016-10" db="EMBL/GenBank/DDBJ databases">
        <authorList>
            <person name="de Groot N.N."/>
        </authorList>
    </citation>
    <scope>NUCLEOTIDE SEQUENCE [LARGE SCALE GENOMIC DNA]</scope>
    <source>
        <strain evidence="2 3">EP1-55-1</strain>
    </source>
</reference>
<dbReference type="Gene3D" id="3.40.50.300">
    <property type="entry name" value="P-loop containing nucleotide triphosphate hydrolases"/>
    <property type="match status" value="1"/>
</dbReference>
<organism evidence="2 3">
    <name type="scientific">Hydrogenimonas thermophila</name>
    <dbReference type="NCBI Taxonomy" id="223786"/>
    <lineage>
        <taxon>Bacteria</taxon>
        <taxon>Pseudomonadati</taxon>
        <taxon>Campylobacterota</taxon>
        <taxon>Epsilonproteobacteria</taxon>
        <taxon>Campylobacterales</taxon>
        <taxon>Hydrogenimonadaceae</taxon>
        <taxon>Hydrogenimonas</taxon>
    </lineage>
</organism>
<dbReference type="GO" id="GO:0005524">
    <property type="term" value="F:ATP binding"/>
    <property type="evidence" value="ECO:0007669"/>
    <property type="project" value="InterPro"/>
</dbReference>
<gene>
    <name evidence="2" type="ORF">SAMN05216234_102138</name>
</gene>
<dbReference type="SUPFAM" id="SSF52540">
    <property type="entry name" value="P-loop containing nucleoside triphosphate hydrolases"/>
    <property type="match status" value="1"/>
</dbReference>
<dbReference type="RefSeq" id="WP_092910293.1">
    <property type="nucleotide sequence ID" value="NZ_FOXB01000002.1"/>
</dbReference>
<accession>A0A1I5LBC0</accession>
<evidence type="ECO:0000259" key="1">
    <source>
        <dbReference type="Pfam" id="PF07728"/>
    </source>
</evidence>
<feature type="domain" description="ATPase dynein-related AAA" evidence="1">
    <location>
        <begin position="19"/>
        <end position="133"/>
    </location>
</feature>
<proteinExistence type="predicted"/>
<dbReference type="InterPro" id="IPR027417">
    <property type="entry name" value="P-loop_NTPase"/>
</dbReference>
<evidence type="ECO:0000313" key="2">
    <source>
        <dbReference type="EMBL" id="SFO94462.1"/>
    </source>
</evidence>
<dbReference type="AlphaFoldDB" id="A0A1I5LBC0"/>
<dbReference type="OrthoDB" id="9808317at2"/>
<sequence>MRPEETKAALSHLVDEKVPLFLWGPPGIGKSSVVRQIAQEKCIGFIDLRLSLLDPTDLRGIPFFDQESRQAIWAPPAFLPDGKEEKGILFLDELNTAAPMVQASAYQLILDRRIGEYHLPDGWAIVAAGNRESDRGVVYRMPAPLANRFVHLEMEIDTEQWRRWAINAGIDASIIGFIGARPDALFAFDAKSSHRSFATPRSWEYVDKILKSTPEPELLMPLISGSIGEELAAEFLSWRTAAGDLPDLNNILEGKDEIIPDDPNALHVLASMIMQYVTPKTNRETLEHLLNYLMKVPEEFSVMIVKELQHKGVLLEKADNWKQWVKEFSFLLV</sequence>